<dbReference type="EMBL" id="CM056813">
    <property type="protein sequence ID" value="KAJ8639583.1"/>
    <property type="molecule type" value="Genomic_DNA"/>
</dbReference>
<accession>A0ACC2M292</accession>
<dbReference type="Proteomes" id="UP001234297">
    <property type="component" value="Chromosome 5"/>
</dbReference>
<evidence type="ECO:0000313" key="2">
    <source>
        <dbReference type="Proteomes" id="UP001234297"/>
    </source>
</evidence>
<reference evidence="1 2" key="1">
    <citation type="journal article" date="2022" name="Hortic Res">
        <title>A haplotype resolved chromosomal level avocado genome allows analysis of novel avocado genes.</title>
        <authorList>
            <person name="Nath O."/>
            <person name="Fletcher S.J."/>
            <person name="Hayward A."/>
            <person name="Shaw L.M."/>
            <person name="Masouleh A.K."/>
            <person name="Furtado A."/>
            <person name="Henry R.J."/>
            <person name="Mitter N."/>
        </authorList>
    </citation>
    <scope>NUCLEOTIDE SEQUENCE [LARGE SCALE GENOMIC DNA]</scope>
    <source>
        <strain evidence="2">cv. Hass</strain>
    </source>
</reference>
<sequence>MAGRRKNIDAFAEHSSKIYFPFWVYDQLKNREDLVMADIADNDKEIVKKLMTIALWCIQMKPTEQPSMSRVIEKLEGSIGDLHMPAKPFLSSPNMVDDNHYPNMEPGESSRTHQLGSISQELLEPEILEVLEHSVLCNERTI</sequence>
<proteinExistence type="predicted"/>
<protein>
    <submittedName>
        <fullName evidence="1">Uncharacterized protein</fullName>
    </submittedName>
</protein>
<keyword evidence="2" id="KW-1185">Reference proteome</keyword>
<gene>
    <name evidence="1" type="ORF">MRB53_016277</name>
</gene>
<organism evidence="1 2">
    <name type="scientific">Persea americana</name>
    <name type="common">Avocado</name>
    <dbReference type="NCBI Taxonomy" id="3435"/>
    <lineage>
        <taxon>Eukaryota</taxon>
        <taxon>Viridiplantae</taxon>
        <taxon>Streptophyta</taxon>
        <taxon>Embryophyta</taxon>
        <taxon>Tracheophyta</taxon>
        <taxon>Spermatophyta</taxon>
        <taxon>Magnoliopsida</taxon>
        <taxon>Magnoliidae</taxon>
        <taxon>Laurales</taxon>
        <taxon>Lauraceae</taxon>
        <taxon>Persea</taxon>
    </lineage>
</organism>
<comment type="caution">
    <text evidence="1">The sequence shown here is derived from an EMBL/GenBank/DDBJ whole genome shotgun (WGS) entry which is preliminary data.</text>
</comment>
<name>A0ACC2M292_PERAE</name>
<evidence type="ECO:0000313" key="1">
    <source>
        <dbReference type="EMBL" id="KAJ8639583.1"/>
    </source>
</evidence>